<dbReference type="PROSITE" id="PS51257">
    <property type="entry name" value="PROKAR_LIPOPROTEIN"/>
    <property type="match status" value="1"/>
</dbReference>
<feature type="compositionally biased region" description="Basic and acidic residues" evidence="1">
    <location>
        <begin position="33"/>
        <end position="49"/>
    </location>
</feature>
<keyword evidence="4" id="KW-1185">Reference proteome</keyword>
<dbReference type="NCBIfam" id="NF045728">
    <property type="entry name" value="glycosyl_F510_1955"/>
    <property type="match status" value="1"/>
</dbReference>
<feature type="chain" id="PRO_5038460350" description="Sortilin N-terminal domain-containing protein" evidence="2">
    <location>
        <begin position="20"/>
        <end position="328"/>
    </location>
</feature>
<comment type="caution">
    <text evidence="3">The sequence shown here is derived from an EMBL/GenBank/DDBJ whole genome shotgun (WGS) entry which is preliminary data.</text>
</comment>
<dbReference type="Proteomes" id="UP000441354">
    <property type="component" value="Unassembled WGS sequence"/>
</dbReference>
<evidence type="ECO:0000256" key="1">
    <source>
        <dbReference type="SAM" id="MobiDB-lite"/>
    </source>
</evidence>
<feature type="signal peptide" evidence="2">
    <location>
        <begin position="1"/>
        <end position="19"/>
    </location>
</feature>
<dbReference type="EMBL" id="WBOT01000002">
    <property type="protein sequence ID" value="KAB2333950.1"/>
    <property type="molecule type" value="Genomic_DNA"/>
</dbReference>
<dbReference type="InterPro" id="IPR015943">
    <property type="entry name" value="WD40/YVTN_repeat-like_dom_sf"/>
</dbReference>
<evidence type="ECO:0008006" key="5">
    <source>
        <dbReference type="Google" id="ProtNLM"/>
    </source>
</evidence>
<dbReference type="InterPro" id="IPR054817">
    <property type="entry name" value="Glycosyl_F510_1955-like"/>
</dbReference>
<reference evidence="3 4" key="1">
    <citation type="journal article" date="2014" name="Arch. Microbiol.">
        <title>Bacillus mesophilum sp. nov., strain IITR-54T, a novel 4-chlorobiphenyl dechlorinating bacterium.</title>
        <authorList>
            <person name="Manickam N."/>
            <person name="Singh N.K."/>
            <person name="Bajaj A."/>
            <person name="Kumar R.M."/>
            <person name="Kaur G."/>
            <person name="Kaur N."/>
            <person name="Bala M."/>
            <person name="Kumar A."/>
            <person name="Mayilraj S."/>
        </authorList>
    </citation>
    <scope>NUCLEOTIDE SEQUENCE [LARGE SCALE GENOMIC DNA]</scope>
    <source>
        <strain evidence="3 4">IITR-54</strain>
    </source>
</reference>
<protein>
    <recommendedName>
        <fullName evidence="5">Sortilin N-terminal domain-containing protein</fullName>
    </recommendedName>
</protein>
<feature type="region of interest" description="Disordered" evidence="1">
    <location>
        <begin position="25"/>
        <end position="51"/>
    </location>
</feature>
<organism evidence="3 4">
    <name type="scientific">Bacillus mesophilum</name>
    <dbReference type="NCBI Taxonomy" id="1071718"/>
    <lineage>
        <taxon>Bacteria</taxon>
        <taxon>Bacillati</taxon>
        <taxon>Bacillota</taxon>
        <taxon>Bacilli</taxon>
        <taxon>Bacillales</taxon>
        <taxon>Bacillaceae</taxon>
        <taxon>Bacillus</taxon>
    </lineage>
</organism>
<dbReference type="SUPFAM" id="SSF110296">
    <property type="entry name" value="Oligoxyloglucan reducing end-specific cellobiohydrolase"/>
    <property type="match status" value="1"/>
</dbReference>
<name>A0A7V7RNB7_9BACI</name>
<accession>A0A7V7RNB7</accession>
<keyword evidence="2" id="KW-0732">Signal</keyword>
<gene>
    <name evidence="3" type="ORF">F7732_07655</name>
</gene>
<evidence type="ECO:0000313" key="4">
    <source>
        <dbReference type="Proteomes" id="UP000441354"/>
    </source>
</evidence>
<dbReference type="AlphaFoldDB" id="A0A7V7RNB7"/>
<dbReference type="Gene3D" id="2.130.10.10">
    <property type="entry name" value="YVTN repeat-like/Quinoprotein amine dehydrogenase"/>
    <property type="match status" value="1"/>
</dbReference>
<dbReference type="RefSeq" id="WP_151573313.1">
    <property type="nucleotide sequence ID" value="NZ_WBOT01000002.1"/>
</dbReference>
<sequence length="328" mass="35987">MILKRFLMPLLLLSVFLAACTNTEDEAEQPSAPEKESEQHAQETEEPAKENVPFELVEAANIEIAQLQGIGYPGNDDALYVATDQGLLMYKGEKWYETTSKKHDYFGFSAVEDGFISSGQQGETMMGIAKSTDKGETLEYIAFKGKGQFPFLTAGYQSGIIYGINGDASTEMDPGLFRSAGEDVRFEPVPLNGFGADTLGMIAAHPTDANTMAMATRSGIYLSEDKGNNMELITEEIMVTALAFTEGHLYYSSVENEKVLFHSISLETLESASIEIPFLAYDNPITYITGSQKDEGTLAFSTYMRDLYQSADSGESWKIILEKGSISN</sequence>
<evidence type="ECO:0000313" key="3">
    <source>
        <dbReference type="EMBL" id="KAB2333950.1"/>
    </source>
</evidence>
<proteinExistence type="predicted"/>
<dbReference type="OrthoDB" id="9764804at2"/>
<evidence type="ECO:0000256" key="2">
    <source>
        <dbReference type="SAM" id="SignalP"/>
    </source>
</evidence>